<dbReference type="PANTHER" id="PTHR43023">
    <property type="entry name" value="PROTEIN TRIGALACTOSYLDIACYLGLYCEROL 3, CHLOROPLASTIC"/>
    <property type="match status" value="1"/>
</dbReference>
<gene>
    <name evidence="5" type="ORF">SAMN05444370_103225</name>
</gene>
<proteinExistence type="predicted"/>
<evidence type="ECO:0000256" key="2">
    <source>
        <dbReference type="ARBA" id="ARBA00022741"/>
    </source>
</evidence>
<evidence type="ECO:0000259" key="4">
    <source>
        <dbReference type="PROSITE" id="PS50893"/>
    </source>
</evidence>
<dbReference type="OrthoDB" id="9802264at2"/>
<evidence type="ECO:0000313" key="5">
    <source>
        <dbReference type="EMBL" id="SEA14329.1"/>
    </source>
</evidence>
<keyword evidence="3 5" id="KW-0067">ATP-binding</keyword>
<evidence type="ECO:0000313" key="6">
    <source>
        <dbReference type="Proteomes" id="UP000198703"/>
    </source>
</evidence>
<dbReference type="Proteomes" id="UP000198703">
    <property type="component" value="Unassembled WGS sequence"/>
</dbReference>
<keyword evidence="6" id="KW-1185">Reference proteome</keyword>
<dbReference type="PANTHER" id="PTHR43023:SF6">
    <property type="entry name" value="INTERMEMBRANE PHOSPHOLIPID TRANSPORT SYSTEM ATP-BINDING PROTEIN MLAF"/>
    <property type="match status" value="1"/>
</dbReference>
<dbReference type="InterPro" id="IPR003439">
    <property type="entry name" value="ABC_transporter-like_ATP-bd"/>
</dbReference>
<dbReference type="PROSITE" id="PS00211">
    <property type="entry name" value="ABC_TRANSPORTER_1"/>
    <property type="match status" value="1"/>
</dbReference>
<dbReference type="SUPFAM" id="SSF52540">
    <property type="entry name" value="P-loop containing nucleoside triphosphate hydrolases"/>
    <property type="match status" value="1"/>
</dbReference>
<dbReference type="Pfam" id="PF00005">
    <property type="entry name" value="ABC_tran"/>
    <property type="match status" value="1"/>
</dbReference>
<dbReference type="InterPro" id="IPR017871">
    <property type="entry name" value="ABC_transporter-like_CS"/>
</dbReference>
<dbReference type="GO" id="GO:0016887">
    <property type="term" value="F:ATP hydrolysis activity"/>
    <property type="evidence" value="ECO:0007669"/>
    <property type="project" value="InterPro"/>
</dbReference>
<evidence type="ECO:0000256" key="3">
    <source>
        <dbReference type="ARBA" id="ARBA00022840"/>
    </source>
</evidence>
<dbReference type="PROSITE" id="PS50893">
    <property type="entry name" value="ABC_TRANSPORTER_2"/>
    <property type="match status" value="1"/>
</dbReference>
<dbReference type="STRING" id="89524.SAMN05444370_103225"/>
<dbReference type="AlphaFoldDB" id="A0A1H3YS11"/>
<sequence>MTESPTPPPRIALQNVAKRFGANAVLRDVTLEVGRGRSLVIIGGSGTGKSVTLKCVIGLIEPDSGTIRLDGEDITHARGRRRDALLNRFGMLFQGAALFDSLPVWRNVAFRVLQTRPAKDAREIAIEKLRRVGLTPDVADRFPAELSGGMQKRVGLARAIAAEPEIIFFDEPTTGLDPIMADVINDLIREIVSEMGATAMTITHDMTSVRRIADDVAMLHDGVVQWLGPIADLDNSANPYVDQFIHGRADGPIAAVR</sequence>
<accession>A0A1H3YS11</accession>
<dbReference type="SMART" id="SM00382">
    <property type="entry name" value="AAA"/>
    <property type="match status" value="1"/>
</dbReference>
<dbReference type="InterPro" id="IPR003593">
    <property type="entry name" value="AAA+_ATPase"/>
</dbReference>
<dbReference type="RefSeq" id="WP_093250621.1">
    <property type="nucleotide sequence ID" value="NZ_FNQM01000003.1"/>
</dbReference>
<evidence type="ECO:0000256" key="1">
    <source>
        <dbReference type="ARBA" id="ARBA00022448"/>
    </source>
</evidence>
<keyword evidence="1" id="KW-0813">Transport</keyword>
<dbReference type="EMBL" id="FNQM01000003">
    <property type="protein sequence ID" value="SEA14329.1"/>
    <property type="molecule type" value="Genomic_DNA"/>
</dbReference>
<reference evidence="5 6" key="1">
    <citation type="submission" date="2016-10" db="EMBL/GenBank/DDBJ databases">
        <authorList>
            <person name="de Groot N.N."/>
        </authorList>
    </citation>
    <scope>NUCLEOTIDE SEQUENCE [LARGE SCALE GENOMIC DNA]</scope>
    <source>
        <strain evidence="5 6">DSM 15345</strain>
    </source>
</reference>
<protein>
    <submittedName>
        <fullName evidence="5">Phospholipid/cholesterol/gamma-HCH transport system ATP-binding protein</fullName>
    </submittedName>
</protein>
<keyword evidence="2" id="KW-0547">Nucleotide-binding</keyword>
<dbReference type="InterPro" id="IPR027417">
    <property type="entry name" value="P-loop_NTPase"/>
</dbReference>
<dbReference type="Gene3D" id="3.40.50.300">
    <property type="entry name" value="P-loop containing nucleotide triphosphate hydrolases"/>
    <property type="match status" value="1"/>
</dbReference>
<name>A0A1H3YS11_9RHOB</name>
<feature type="domain" description="ABC transporter" evidence="4">
    <location>
        <begin position="11"/>
        <end position="246"/>
    </location>
</feature>
<organism evidence="5 6">
    <name type="scientific">Rubrimonas cliftonensis</name>
    <dbReference type="NCBI Taxonomy" id="89524"/>
    <lineage>
        <taxon>Bacteria</taxon>
        <taxon>Pseudomonadati</taxon>
        <taxon>Pseudomonadota</taxon>
        <taxon>Alphaproteobacteria</taxon>
        <taxon>Rhodobacterales</taxon>
        <taxon>Paracoccaceae</taxon>
        <taxon>Rubrimonas</taxon>
    </lineage>
</organism>
<dbReference type="GO" id="GO:0005524">
    <property type="term" value="F:ATP binding"/>
    <property type="evidence" value="ECO:0007669"/>
    <property type="project" value="UniProtKB-KW"/>
</dbReference>